<feature type="domain" description="RNase H type-1" evidence="11">
    <location>
        <begin position="404"/>
        <end position="538"/>
    </location>
</feature>
<dbReference type="AlphaFoldDB" id="A0A8B9UWR5"/>
<feature type="domain" description="Reverse transcriptase" evidence="10">
    <location>
        <begin position="1"/>
        <end position="149"/>
    </location>
</feature>
<dbReference type="SUPFAM" id="SSF56672">
    <property type="entry name" value="DNA/RNA polymerases"/>
    <property type="match status" value="1"/>
</dbReference>
<dbReference type="EC" id="3.1.26.4" evidence="2"/>
<comment type="similarity">
    <text evidence="1">Belongs to the beta type-B retroviral polymerase family. HERV class-II K(HML-2) pol subfamily.</text>
</comment>
<feature type="region of interest" description="Disordered" evidence="9">
    <location>
        <begin position="261"/>
        <end position="282"/>
    </location>
</feature>
<reference evidence="12" key="2">
    <citation type="submission" date="2025-09" db="UniProtKB">
        <authorList>
            <consortium name="Ensembl"/>
        </authorList>
    </citation>
    <scope>IDENTIFICATION</scope>
</reference>
<evidence type="ECO:0000256" key="8">
    <source>
        <dbReference type="ARBA" id="ARBA00022918"/>
    </source>
</evidence>
<evidence type="ECO:0000256" key="3">
    <source>
        <dbReference type="ARBA" id="ARBA00022679"/>
    </source>
</evidence>
<proteinExistence type="inferred from homology"/>
<evidence type="ECO:0000256" key="4">
    <source>
        <dbReference type="ARBA" id="ARBA00022695"/>
    </source>
</evidence>
<dbReference type="PROSITE" id="PS50879">
    <property type="entry name" value="RNASE_H_1"/>
    <property type="match status" value="1"/>
</dbReference>
<evidence type="ECO:0000259" key="11">
    <source>
        <dbReference type="PROSITE" id="PS50879"/>
    </source>
</evidence>
<accession>A0A8B9UWR5</accession>
<dbReference type="Pfam" id="PF06817">
    <property type="entry name" value="RVT_thumb"/>
    <property type="match status" value="1"/>
</dbReference>
<dbReference type="GO" id="GO:0004523">
    <property type="term" value="F:RNA-DNA hybrid ribonuclease activity"/>
    <property type="evidence" value="ECO:0007669"/>
    <property type="project" value="UniProtKB-EC"/>
</dbReference>
<dbReference type="InterPro" id="IPR002156">
    <property type="entry name" value="RNaseH_domain"/>
</dbReference>
<keyword evidence="7" id="KW-0378">Hydrolase</keyword>
<dbReference type="Pfam" id="PF00075">
    <property type="entry name" value="RNase_H"/>
    <property type="match status" value="1"/>
</dbReference>
<dbReference type="Gene3D" id="3.10.10.10">
    <property type="entry name" value="HIV Type 1 Reverse Transcriptase, subunit A, domain 1"/>
    <property type="match status" value="1"/>
</dbReference>
<evidence type="ECO:0000313" key="13">
    <source>
        <dbReference type="Proteomes" id="UP000694549"/>
    </source>
</evidence>
<evidence type="ECO:0000256" key="7">
    <source>
        <dbReference type="ARBA" id="ARBA00022801"/>
    </source>
</evidence>
<dbReference type="Ensembl" id="ENSAZOT00000014085.1">
    <property type="protein sequence ID" value="ENSAZOP00000013100.1"/>
    <property type="gene ID" value="ENSAZOG00000008458.1"/>
</dbReference>
<dbReference type="Pfam" id="PF00078">
    <property type="entry name" value="RVT_1"/>
    <property type="match status" value="1"/>
</dbReference>
<dbReference type="Proteomes" id="UP000694549">
    <property type="component" value="Unplaced"/>
</dbReference>
<keyword evidence="6" id="KW-0255">Endonuclease</keyword>
<dbReference type="Gene3D" id="3.30.70.270">
    <property type="match status" value="2"/>
</dbReference>
<dbReference type="InterPro" id="IPR036397">
    <property type="entry name" value="RNaseH_sf"/>
</dbReference>
<evidence type="ECO:0000256" key="2">
    <source>
        <dbReference type="ARBA" id="ARBA00012180"/>
    </source>
</evidence>
<evidence type="ECO:0000259" key="10">
    <source>
        <dbReference type="PROSITE" id="PS50878"/>
    </source>
</evidence>
<evidence type="ECO:0000256" key="9">
    <source>
        <dbReference type="SAM" id="MobiDB-lite"/>
    </source>
</evidence>
<keyword evidence="5" id="KW-0540">Nuclease</keyword>
<keyword evidence="3" id="KW-0808">Transferase</keyword>
<dbReference type="PANTHER" id="PTHR41694">
    <property type="entry name" value="ENDOGENOUS RETROVIRUS GROUP K MEMBER POL PROTEIN"/>
    <property type="match status" value="1"/>
</dbReference>
<evidence type="ECO:0000256" key="6">
    <source>
        <dbReference type="ARBA" id="ARBA00022759"/>
    </source>
</evidence>
<evidence type="ECO:0000313" key="12">
    <source>
        <dbReference type="Ensembl" id="ENSAZOP00000013100.1"/>
    </source>
</evidence>
<protein>
    <recommendedName>
        <fullName evidence="2">ribonuclease H</fullName>
        <ecNumber evidence="2">3.1.26.4</ecNumber>
    </recommendedName>
</protein>
<dbReference type="InterPro" id="IPR043128">
    <property type="entry name" value="Rev_trsase/Diguanyl_cyclase"/>
</dbReference>
<dbReference type="PANTHER" id="PTHR41694:SF3">
    <property type="entry name" value="RNA-DIRECTED DNA POLYMERASE-RELATED"/>
    <property type="match status" value="1"/>
</dbReference>
<dbReference type="GO" id="GO:0003964">
    <property type="term" value="F:RNA-directed DNA polymerase activity"/>
    <property type="evidence" value="ECO:0007669"/>
    <property type="project" value="UniProtKB-KW"/>
</dbReference>
<dbReference type="PROSITE" id="PS50878">
    <property type="entry name" value="RT_POL"/>
    <property type="match status" value="1"/>
</dbReference>
<dbReference type="SUPFAM" id="SSF53098">
    <property type="entry name" value="Ribonuclease H-like"/>
    <property type="match status" value="1"/>
</dbReference>
<name>A0A8B9UWR5_9AVES</name>
<organism evidence="12 13">
    <name type="scientific">Anas zonorhyncha</name>
    <name type="common">Eastern spot-billed duck</name>
    <dbReference type="NCBI Taxonomy" id="75864"/>
    <lineage>
        <taxon>Eukaryota</taxon>
        <taxon>Metazoa</taxon>
        <taxon>Chordata</taxon>
        <taxon>Craniata</taxon>
        <taxon>Vertebrata</taxon>
        <taxon>Euteleostomi</taxon>
        <taxon>Archelosauria</taxon>
        <taxon>Archosauria</taxon>
        <taxon>Dinosauria</taxon>
        <taxon>Saurischia</taxon>
        <taxon>Theropoda</taxon>
        <taxon>Coelurosauria</taxon>
        <taxon>Aves</taxon>
        <taxon>Neognathae</taxon>
        <taxon>Galloanserae</taxon>
        <taxon>Anseriformes</taxon>
        <taxon>Anatidae</taxon>
        <taxon>Anatinae</taxon>
        <taxon>Anas</taxon>
    </lineage>
</organism>
<keyword evidence="4" id="KW-0548">Nucleotidyltransferase</keyword>
<evidence type="ECO:0000256" key="1">
    <source>
        <dbReference type="ARBA" id="ARBA00010879"/>
    </source>
</evidence>
<evidence type="ECO:0000256" key="5">
    <source>
        <dbReference type="ARBA" id="ARBA00022722"/>
    </source>
</evidence>
<dbReference type="InterPro" id="IPR000477">
    <property type="entry name" value="RT_dom"/>
</dbReference>
<dbReference type="InterPro" id="IPR010661">
    <property type="entry name" value="RVT_thumb"/>
</dbReference>
<sequence>MQAMGALQPGLPSPTMLPEHWSLLIIDLKDCFFTIPLADKDCQRFAFTVPAVNKQAPAKRYEWLVLSQGMNNSPTLCQLYVAWALEPIRAVWCDVIIYHYMVDILFCRPDCFQDSDLHFIQRTLEDKGLKIAPEKVQRKRPWLYLGWKISDSSIRPQKVEISTTLHNLTDVQTFLGNIQWVRRIVGITNDDLALLLPLLRGRRAEQSITLTNEQRQALSRISRKVADGAACRRLAKLPLSVIIVNHVSHPYAVIGQWQKEEGGNKGRQKQEQCESDATDPKSRNEITKIDNYERRMVGQQFRILEWIFLSIQPKMSIQTRTEAIAELVRKGRIRSIDISGQEPGDISLPITQDHLEWCLQQSTPLQEAVLGFPGLVHSRAPKGPLWQVIRSYKWRTVPQLSPRPVVGRTVYTDAGAVSKRAVCVWYENGTWENHLITGSTGDTLQTLELSAVVWACQRWMREPINIVSDSLYVVNVVNRIEDALIRQTKKDRLLSLFLQLRDAIQGRTAPYCVIHIRSHQLSIGLAEGITKRVTCKTAVTDLVCSKEEGGIVEGIWEQHRSHGLLQLSKPRYQDNGEKLL</sequence>
<dbReference type="Gene3D" id="3.30.420.10">
    <property type="entry name" value="Ribonuclease H-like superfamily/Ribonuclease H"/>
    <property type="match status" value="1"/>
</dbReference>
<keyword evidence="8" id="KW-0695">RNA-directed DNA polymerase</keyword>
<dbReference type="InterPro" id="IPR043502">
    <property type="entry name" value="DNA/RNA_pol_sf"/>
</dbReference>
<keyword evidence="13" id="KW-1185">Reference proteome</keyword>
<reference evidence="12" key="1">
    <citation type="submission" date="2025-08" db="UniProtKB">
        <authorList>
            <consortium name="Ensembl"/>
        </authorList>
    </citation>
    <scope>IDENTIFICATION</scope>
</reference>
<dbReference type="GO" id="GO:0035613">
    <property type="term" value="F:RNA stem-loop binding"/>
    <property type="evidence" value="ECO:0007669"/>
    <property type="project" value="TreeGrafter"/>
</dbReference>
<dbReference type="InterPro" id="IPR012337">
    <property type="entry name" value="RNaseH-like_sf"/>
</dbReference>